<dbReference type="Proteomes" id="UP000694563">
    <property type="component" value="Unassembled WGS sequence"/>
</dbReference>
<keyword evidence="2" id="KW-0863">Zinc-finger</keyword>
<evidence type="ECO:0000313" key="5">
    <source>
        <dbReference type="Ensembl" id="ENSCUSP00005011587.1"/>
    </source>
</evidence>
<dbReference type="InterPro" id="IPR013083">
    <property type="entry name" value="Znf_RING/FYVE/PHD"/>
</dbReference>
<reference evidence="5" key="2">
    <citation type="submission" date="2025-09" db="UniProtKB">
        <authorList>
            <consortium name="Ensembl"/>
        </authorList>
    </citation>
    <scope>IDENTIFICATION</scope>
</reference>
<dbReference type="PROSITE" id="PS00518">
    <property type="entry name" value="ZF_RING_1"/>
    <property type="match status" value="1"/>
</dbReference>
<evidence type="ECO:0000256" key="2">
    <source>
        <dbReference type="ARBA" id="ARBA00022771"/>
    </source>
</evidence>
<organism evidence="5 6">
    <name type="scientific">Catharus ustulatus</name>
    <name type="common">Russet-backed thrush</name>
    <name type="synonym">Hylocichla ustulatus</name>
    <dbReference type="NCBI Taxonomy" id="91951"/>
    <lineage>
        <taxon>Eukaryota</taxon>
        <taxon>Metazoa</taxon>
        <taxon>Chordata</taxon>
        <taxon>Craniata</taxon>
        <taxon>Vertebrata</taxon>
        <taxon>Euteleostomi</taxon>
        <taxon>Archelosauria</taxon>
        <taxon>Archosauria</taxon>
        <taxon>Dinosauria</taxon>
        <taxon>Saurischia</taxon>
        <taxon>Theropoda</taxon>
        <taxon>Coelurosauria</taxon>
        <taxon>Aves</taxon>
        <taxon>Neognathae</taxon>
        <taxon>Neoaves</taxon>
        <taxon>Telluraves</taxon>
        <taxon>Australaves</taxon>
        <taxon>Passeriformes</taxon>
        <taxon>Turdidae</taxon>
        <taxon>Catharus</taxon>
    </lineage>
</organism>
<accession>A0A8C3UFE2</accession>
<reference evidence="5" key="1">
    <citation type="submission" date="2025-08" db="UniProtKB">
        <authorList>
            <consortium name="Ensembl"/>
        </authorList>
    </citation>
    <scope>IDENTIFICATION</scope>
</reference>
<proteinExistence type="predicted"/>
<evidence type="ECO:0000256" key="3">
    <source>
        <dbReference type="ARBA" id="ARBA00022833"/>
    </source>
</evidence>
<dbReference type="Gene3D" id="3.30.40.10">
    <property type="entry name" value="Zinc/RING finger domain, C3HC4 (zinc finger)"/>
    <property type="match status" value="1"/>
</dbReference>
<dbReference type="Pfam" id="PF13639">
    <property type="entry name" value="zf-RING_2"/>
    <property type="match status" value="1"/>
</dbReference>
<evidence type="ECO:0000256" key="1">
    <source>
        <dbReference type="ARBA" id="ARBA00022723"/>
    </source>
</evidence>
<dbReference type="SUPFAM" id="SSF57850">
    <property type="entry name" value="RING/U-box"/>
    <property type="match status" value="1"/>
</dbReference>
<evidence type="ECO:0000259" key="4">
    <source>
        <dbReference type="Pfam" id="PF13639"/>
    </source>
</evidence>
<evidence type="ECO:0000313" key="6">
    <source>
        <dbReference type="Proteomes" id="UP000694563"/>
    </source>
</evidence>
<keyword evidence="1" id="KW-0479">Metal-binding</keyword>
<protein>
    <recommendedName>
        <fullName evidence="4">RING-type domain-containing protein</fullName>
    </recommendedName>
</protein>
<dbReference type="InterPro" id="IPR017907">
    <property type="entry name" value="Znf_RING_CS"/>
</dbReference>
<dbReference type="GO" id="GO:0008270">
    <property type="term" value="F:zinc ion binding"/>
    <property type="evidence" value="ECO:0007669"/>
    <property type="project" value="UniProtKB-KW"/>
</dbReference>
<dbReference type="AlphaFoldDB" id="A0A8C3UFE2"/>
<keyword evidence="3" id="KW-0862">Zinc</keyword>
<name>A0A8C3UFE2_CATUS</name>
<dbReference type="Ensembl" id="ENSCUST00005012068.1">
    <property type="protein sequence ID" value="ENSCUSP00005011587.1"/>
    <property type="gene ID" value="ENSCUSG00005007457.1"/>
</dbReference>
<feature type="domain" description="RING-type" evidence="4">
    <location>
        <begin position="45"/>
        <end position="73"/>
    </location>
</feature>
<sequence length="90" mass="9486">VADSGPAEQGAPHLSGANGAANSNSFSQHMLWFSFFQIVQSGRLIVATMCGHLFCSGCLPVALETVGACPTCRMELTPDLGSFFSAHCRH</sequence>
<keyword evidence="6" id="KW-1185">Reference proteome</keyword>
<dbReference type="InterPro" id="IPR001841">
    <property type="entry name" value="Znf_RING"/>
</dbReference>